<dbReference type="PANTHER" id="PTHR48009">
    <property type="entry name" value="LEUCINE-RICH REPEAT (LRR) FAMILY PROTEIN"/>
    <property type="match status" value="1"/>
</dbReference>
<protein>
    <submittedName>
        <fullName evidence="3">Leucine Rich Repeat</fullName>
    </submittedName>
</protein>
<dbReference type="AlphaFoldDB" id="A0A9N8E0B2"/>
<dbReference type="InterPro" id="IPR032675">
    <property type="entry name" value="LRR_dom_sf"/>
</dbReference>
<keyword evidence="1" id="KW-0433">Leucine-rich repeat</keyword>
<gene>
    <name evidence="3" type="ORF">SEMRO_519_G158940.1</name>
</gene>
<dbReference type="EMBL" id="CAICTM010000518">
    <property type="protein sequence ID" value="CAB9512107.1"/>
    <property type="molecule type" value="Genomic_DNA"/>
</dbReference>
<dbReference type="InterPro" id="IPR053213">
    <property type="entry name" value="RLP29"/>
</dbReference>
<name>A0A9N8E0B2_9STRA</name>
<dbReference type="Pfam" id="PF00560">
    <property type="entry name" value="LRR_1"/>
    <property type="match status" value="2"/>
</dbReference>
<dbReference type="FunFam" id="3.80.10.10:FF:000041">
    <property type="entry name" value="LRR receptor-like serine/threonine-protein kinase ERECTA"/>
    <property type="match status" value="1"/>
</dbReference>
<evidence type="ECO:0000313" key="4">
    <source>
        <dbReference type="Proteomes" id="UP001153069"/>
    </source>
</evidence>
<organism evidence="3 4">
    <name type="scientific">Seminavis robusta</name>
    <dbReference type="NCBI Taxonomy" id="568900"/>
    <lineage>
        <taxon>Eukaryota</taxon>
        <taxon>Sar</taxon>
        <taxon>Stramenopiles</taxon>
        <taxon>Ochrophyta</taxon>
        <taxon>Bacillariophyta</taxon>
        <taxon>Bacillariophyceae</taxon>
        <taxon>Bacillariophycidae</taxon>
        <taxon>Naviculales</taxon>
        <taxon>Naviculaceae</taxon>
        <taxon>Seminavis</taxon>
    </lineage>
</organism>
<evidence type="ECO:0000313" key="3">
    <source>
        <dbReference type="EMBL" id="CAB9512107.1"/>
    </source>
</evidence>
<dbReference type="OrthoDB" id="195103at2759"/>
<keyword evidence="4" id="KW-1185">Reference proteome</keyword>
<comment type="caution">
    <text evidence="3">The sequence shown here is derived from an EMBL/GenBank/DDBJ whole genome shotgun (WGS) entry which is preliminary data.</text>
</comment>
<dbReference type="InterPro" id="IPR001611">
    <property type="entry name" value="Leu-rich_rpt"/>
</dbReference>
<dbReference type="Proteomes" id="UP001153069">
    <property type="component" value="Unassembled WGS sequence"/>
</dbReference>
<dbReference type="Gene3D" id="3.80.10.10">
    <property type="entry name" value="Ribonuclease Inhibitor"/>
    <property type="match status" value="2"/>
</dbReference>
<reference evidence="3" key="1">
    <citation type="submission" date="2020-06" db="EMBL/GenBank/DDBJ databases">
        <authorList>
            <consortium name="Plant Systems Biology data submission"/>
        </authorList>
    </citation>
    <scope>NUCLEOTIDE SEQUENCE</scope>
    <source>
        <strain evidence="3">D6</strain>
    </source>
</reference>
<evidence type="ECO:0000256" key="2">
    <source>
        <dbReference type="ARBA" id="ARBA00022737"/>
    </source>
</evidence>
<keyword evidence="2" id="KW-0677">Repeat</keyword>
<proteinExistence type="predicted"/>
<dbReference type="PANTHER" id="PTHR48009:SF4">
    <property type="entry name" value="LEUCINE-RICH REPEAT (LRR) FAMILY PROTEIN"/>
    <property type="match status" value="1"/>
</dbReference>
<sequence>MEPSVGGGQMDDEEELMDIVAARSRGGSGEVGLRELEMFELEIMQQREYEQSKQEEIHPSTPGNTFVGDEVTEELKEDDVSTSKVVQDQMFITNHPQVTSKTPSAEAGPEEVQPRLTCVQNQPVMATAHPGAYAVAPGNTSNESTADDQATTPREGMDGLVVANPVEENEEPTQIARPGHLHGNTGSTSMTLMILVLIGSLLFVGAIVGSICGAGLCSNQEGDVETQAPTSIRYSVLEDIKNRIEEAFGPDYFPENDEPEPTQPKFKALDWIVFDDPLQLNPHASNLLQRFILSLTYFQTSRESDWLDCGPSTTANDETCWIRMRGFESVASRWLTGVHECQWAGIYCDGEKDIAQLQLYQNGLNGPLPTELASLTALESMHLKGNQLTGSIPLELFGTKLSSLSLANNSLTGTVPTEVGLFDGTVLQFGSNSLSGSIPTELFQTGKRITTFRFNDNMLTGTLPTEIAALHGLNQLIVYLQGNPLRGTIRSEIGLLQGSLKELDISWTHMDGSLPEELFTKCTNLISLRVSNCGLTGTISTGLQLLTNIQTFDVSNNKFHGTIPKQLSDLTELRQFIVNGNGLSGSMPSAVCALADPGKEYFEVTADCLPSEGTGNPMVECSCCTLCCDGDAEDYCLPV</sequence>
<accession>A0A9N8E0B2</accession>
<dbReference type="SUPFAM" id="SSF52058">
    <property type="entry name" value="L domain-like"/>
    <property type="match status" value="1"/>
</dbReference>
<evidence type="ECO:0000256" key="1">
    <source>
        <dbReference type="ARBA" id="ARBA00022614"/>
    </source>
</evidence>